<dbReference type="AlphaFoldDB" id="A0A193G193"/>
<dbReference type="InterPro" id="IPR010065">
    <property type="entry name" value="AA_ABC_transptr_permease_3TM"/>
</dbReference>
<dbReference type="PROSITE" id="PS50928">
    <property type="entry name" value="ABC_TM1"/>
    <property type="match status" value="1"/>
</dbReference>
<dbReference type="Proteomes" id="UP000092213">
    <property type="component" value="Chromosome"/>
</dbReference>
<evidence type="ECO:0000259" key="10">
    <source>
        <dbReference type="PROSITE" id="PS50928"/>
    </source>
</evidence>
<keyword evidence="5 9" id="KW-0812">Transmembrane</keyword>
<comment type="similarity">
    <text evidence="2">Belongs to the binding-protein-dependent transport system permease family. HisMQ subfamily.</text>
</comment>
<evidence type="ECO:0000256" key="2">
    <source>
        <dbReference type="ARBA" id="ARBA00010072"/>
    </source>
</evidence>
<gene>
    <name evidence="11" type="ORF">BAU06_22030</name>
    <name evidence="12" type="ORF">BAU08_22560</name>
</gene>
<reference evidence="13 14" key="1">
    <citation type="submission" date="2016-06" db="EMBL/GenBank/DDBJ databases">
        <title>Complete genome sequences of Bordetella bronchialis and Bordetella flabilis.</title>
        <authorList>
            <person name="LiPuma J.J."/>
            <person name="Spilker T."/>
        </authorList>
    </citation>
    <scope>NUCLEOTIDE SEQUENCE [LARGE SCALE GENOMIC DNA]</scope>
    <source>
        <strain evidence="12 14">AU17976</strain>
        <strain evidence="11 13">AU3182</strain>
    </source>
</reference>
<feature type="transmembrane region" description="Helical" evidence="9">
    <location>
        <begin position="196"/>
        <end position="217"/>
    </location>
</feature>
<dbReference type="RefSeq" id="WP_066355668.1">
    <property type="nucleotide sequence ID" value="NZ_CBCSFJ010000004.1"/>
</dbReference>
<name>A0A193G193_9BORD</name>
<evidence type="ECO:0000313" key="12">
    <source>
        <dbReference type="EMBL" id="ANN73767.1"/>
    </source>
</evidence>
<dbReference type="GO" id="GO:0022857">
    <property type="term" value="F:transmembrane transporter activity"/>
    <property type="evidence" value="ECO:0007669"/>
    <property type="project" value="InterPro"/>
</dbReference>
<dbReference type="InterPro" id="IPR043429">
    <property type="entry name" value="ArtM/GltK/GlnP/TcyL/YhdX-like"/>
</dbReference>
<evidence type="ECO:0000256" key="1">
    <source>
        <dbReference type="ARBA" id="ARBA00004429"/>
    </source>
</evidence>
<evidence type="ECO:0000256" key="4">
    <source>
        <dbReference type="ARBA" id="ARBA00022475"/>
    </source>
</evidence>
<evidence type="ECO:0000313" key="14">
    <source>
        <dbReference type="Proteomes" id="UP000092213"/>
    </source>
</evidence>
<proteinExistence type="inferred from homology"/>
<feature type="domain" description="ABC transmembrane type-1" evidence="10">
    <location>
        <begin position="27"/>
        <end position="214"/>
    </location>
</feature>
<dbReference type="NCBIfam" id="TIGR01726">
    <property type="entry name" value="HEQRo_perm_3TM"/>
    <property type="match status" value="1"/>
</dbReference>
<dbReference type="SUPFAM" id="SSF161098">
    <property type="entry name" value="MetI-like"/>
    <property type="match status" value="1"/>
</dbReference>
<keyword evidence="4" id="KW-1003">Cell membrane</keyword>
<protein>
    <submittedName>
        <fullName evidence="12">Polar amino acid ABC transporter permease</fullName>
    </submittedName>
</protein>
<dbReference type="GO" id="GO:0006865">
    <property type="term" value="P:amino acid transport"/>
    <property type="evidence" value="ECO:0007669"/>
    <property type="project" value="UniProtKB-KW"/>
</dbReference>
<evidence type="ECO:0000256" key="7">
    <source>
        <dbReference type="ARBA" id="ARBA00022989"/>
    </source>
</evidence>
<dbReference type="Pfam" id="PF00528">
    <property type="entry name" value="BPD_transp_1"/>
    <property type="match status" value="1"/>
</dbReference>
<dbReference type="EMBL" id="CP016170">
    <property type="protein sequence ID" value="ANN68628.1"/>
    <property type="molecule type" value="Genomic_DNA"/>
</dbReference>
<keyword evidence="3 9" id="KW-0813">Transport</keyword>
<evidence type="ECO:0000256" key="5">
    <source>
        <dbReference type="ARBA" id="ARBA00022692"/>
    </source>
</evidence>
<feature type="transmembrane region" description="Helical" evidence="9">
    <location>
        <begin position="27"/>
        <end position="51"/>
    </location>
</feature>
<dbReference type="InterPro" id="IPR000515">
    <property type="entry name" value="MetI-like"/>
</dbReference>
<dbReference type="GO" id="GO:0043190">
    <property type="term" value="C:ATP-binding cassette (ABC) transporter complex"/>
    <property type="evidence" value="ECO:0007669"/>
    <property type="project" value="InterPro"/>
</dbReference>
<evidence type="ECO:0000256" key="8">
    <source>
        <dbReference type="ARBA" id="ARBA00023136"/>
    </source>
</evidence>
<dbReference type="Proteomes" id="UP000091897">
    <property type="component" value="Chromosome"/>
</dbReference>
<evidence type="ECO:0000256" key="6">
    <source>
        <dbReference type="ARBA" id="ARBA00022970"/>
    </source>
</evidence>
<dbReference type="CDD" id="cd06261">
    <property type="entry name" value="TM_PBP2"/>
    <property type="match status" value="1"/>
</dbReference>
<dbReference type="KEGG" id="bbro:BAU06_22030"/>
<comment type="subcellular location">
    <subcellularLocation>
        <location evidence="1">Cell inner membrane</location>
        <topology evidence="1">Multi-pass membrane protein</topology>
    </subcellularLocation>
    <subcellularLocation>
        <location evidence="9">Cell membrane</location>
        <topology evidence="9">Multi-pass membrane protein</topology>
    </subcellularLocation>
</comment>
<dbReference type="PANTHER" id="PTHR30614:SF0">
    <property type="entry name" value="L-CYSTINE TRANSPORT SYSTEM PERMEASE PROTEIN TCYL"/>
    <property type="match status" value="1"/>
</dbReference>
<keyword evidence="6" id="KW-0029">Amino-acid transport</keyword>
<dbReference type="InterPro" id="IPR035906">
    <property type="entry name" value="MetI-like_sf"/>
</dbReference>
<evidence type="ECO:0000313" key="11">
    <source>
        <dbReference type="EMBL" id="ANN68628.1"/>
    </source>
</evidence>
<sequence length="225" mass="24170">MDLKAFAFSFFNADVAWRYLPDILAGMWVTLQLGAAVAVSGLALGFVLALLRALHLRVLNAAIICFADILRALPPLVVIMVLFFAFPYINLSMSAFTATWLSLTLVLAAFAEEIFWAGILSVPRGQAEAARATGLGWLQTMLHVVMPQAVRLTVAPLTNRLIAITKSTALGSVVGLSEVLNNAQSASSNAGNATPLTLGAIACLAIFIPVVLLGRWVETRFRWKS</sequence>
<dbReference type="Gene3D" id="1.10.3720.10">
    <property type="entry name" value="MetI-like"/>
    <property type="match status" value="1"/>
</dbReference>
<feature type="transmembrane region" description="Helical" evidence="9">
    <location>
        <begin position="58"/>
        <end position="86"/>
    </location>
</feature>
<evidence type="ECO:0000256" key="3">
    <source>
        <dbReference type="ARBA" id="ARBA00022448"/>
    </source>
</evidence>
<dbReference type="EMBL" id="CP016171">
    <property type="protein sequence ID" value="ANN73767.1"/>
    <property type="molecule type" value="Genomic_DNA"/>
</dbReference>
<evidence type="ECO:0000256" key="9">
    <source>
        <dbReference type="RuleBase" id="RU363032"/>
    </source>
</evidence>
<keyword evidence="8 9" id="KW-0472">Membrane</keyword>
<evidence type="ECO:0000313" key="13">
    <source>
        <dbReference type="Proteomes" id="UP000091897"/>
    </source>
</evidence>
<accession>A0A193G193</accession>
<feature type="transmembrane region" description="Helical" evidence="9">
    <location>
        <begin position="98"/>
        <end position="120"/>
    </location>
</feature>
<keyword evidence="7 9" id="KW-1133">Transmembrane helix</keyword>
<dbReference type="STRING" id="463025.BAU08_22560"/>
<organism evidence="12 14">
    <name type="scientific">Bordetella bronchialis</name>
    <dbReference type="NCBI Taxonomy" id="463025"/>
    <lineage>
        <taxon>Bacteria</taxon>
        <taxon>Pseudomonadati</taxon>
        <taxon>Pseudomonadota</taxon>
        <taxon>Betaproteobacteria</taxon>
        <taxon>Burkholderiales</taxon>
        <taxon>Alcaligenaceae</taxon>
        <taxon>Bordetella</taxon>
    </lineage>
</organism>
<dbReference type="PANTHER" id="PTHR30614">
    <property type="entry name" value="MEMBRANE COMPONENT OF AMINO ACID ABC TRANSPORTER"/>
    <property type="match status" value="1"/>
</dbReference>
<keyword evidence="13" id="KW-1185">Reference proteome</keyword>